<dbReference type="InterPro" id="IPR000683">
    <property type="entry name" value="Gfo/Idh/MocA-like_OxRdtase_N"/>
</dbReference>
<keyword evidence="5" id="KW-1185">Reference proteome</keyword>
<comment type="caution">
    <text evidence="4">The sequence shown here is derived from an EMBL/GenBank/DDBJ whole genome shotgun (WGS) entry which is preliminary data.</text>
</comment>
<reference evidence="5" key="1">
    <citation type="submission" date="2018-11" db="EMBL/GenBank/DDBJ databases">
        <title>Rhizobium chutanense sp. nov., isolated from root nodules of Phaseolus vulgaris in China.</title>
        <authorList>
            <person name="Huo Y."/>
        </authorList>
    </citation>
    <scope>NUCLEOTIDE SEQUENCE [LARGE SCALE GENOMIC DNA]</scope>
    <source>
        <strain evidence="5">CCBAU 65647</strain>
    </source>
</reference>
<dbReference type="EMBL" id="RJTH01000003">
    <property type="protein sequence ID" value="RUM25328.1"/>
    <property type="molecule type" value="Genomic_DNA"/>
</dbReference>
<dbReference type="InterPro" id="IPR036291">
    <property type="entry name" value="NAD(P)-bd_dom_sf"/>
</dbReference>
<dbReference type="RefSeq" id="WP_126921106.1">
    <property type="nucleotide sequence ID" value="NZ_ML133688.1"/>
</dbReference>
<dbReference type="Proteomes" id="UP000278823">
    <property type="component" value="Unassembled WGS sequence"/>
</dbReference>
<dbReference type="PANTHER" id="PTHR43818">
    <property type="entry name" value="BCDNA.GH03377"/>
    <property type="match status" value="1"/>
</dbReference>
<dbReference type="OrthoDB" id="9776544at2"/>
<dbReference type="SUPFAM" id="SSF51735">
    <property type="entry name" value="NAD(P)-binding Rossmann-fold domains"/>
    <property type="match status" value="1"/>
</dbReference>
<sequence>MDKVGIGIIGCGNISGAYLTAMASFPILDIRGVADLNRELAEAKAAEFNVPVKSVEELFADPKVEIIVNLTIPKAHVAVAMLALDAGKHTYSEKPLGINFAEGKKLAEAAKARNFRIGAAPDTFLGGGHQTARALIDQGVIGQPVGGSATFMCPGHERWHPNPAFYYEVGGGPMLDMGPYYITDLVNLLGPVSQVAGFATTPRSERLISSEPRNGERIPVHVPTHVAGMMAFANGAVVQIAMSFDVAGHRHVPLEVYGTEGTLIVPDPNKFAGPVEYLKKGGSFEDQPVTAPYANGNYRSLGVADMAHAIRSNRPHRANGDLALHVLEVMEAFHTAATSGRTVTITTATERPAPLSDSIVDGRLAK</sequence>
<gene>
    <name evidence="4" type="ORF">EFQ99_11240</name>
</gene>
<evidence type="ECO:0000313" key="4">
    <source>
        <dbReference type="EMBL" id="RUM25328.1"/>
    </source>
</evidence>
<dbReference type="SUPFAM" id="SSF55347">
    <property type="entry name" value="Glyceraldehyde-3-phosphate dehydrogenase-like, C-terminal domain"/>
    <property type="match status" value="1"/>
</dbReference>
<name>A0A432PLX5_9HYPH</name>
<dbReference type="AlphaFoldDB" id="A0A432PLX5"/>
<organism evidence="4 5">
    <name type="scientific">Rhizobium vallis</name>
    <dbReference type="NCBI Taxonomy" id="634290"/>
    <lineage>
        <taxon>Bacteria</taxon>
        <taxon>Pseudomonadati</taxon>
        <taxon>Pseudomonadota</taxon>
        <taxon>Alphaproteobacteria</taxon>
        <taxon>Hyphomicrobiales</taxon>
        <taxon>Rhizobiaceae</taxon>
        <taxon>Rhizobium/Agrobacterium group</taxon>
        <taxon>Rhizobium</taxon>
    </lineage>
</organism>
<keyword evidence="1" id="KW-0560">Oxidoreductase</keyword>
<proteinExistence type="predicted"/>
<dbReference type="Gene3D" id="3.40.50.720">
    <property type="entry name" value="NAD(P)-binding Rossmann-like Domain"/>
    <property type="match status" value="1"/>
</dbReference>
<dbReference type="Pfam" id="PF01408">
    <property type="entry name" value="GFO_IDH_MocA"/>
    <property type="match status" value="1"/>
</dbReference>
<dbReference type="InterPro" id="IPR055170">
    <property type="entry name" value="GFO_IDH_MocA-like_dom"/>
</dbReference>
<dbReference type="InterPro" id="IPR050463">
    <property type="entry name" value="Gfo/Idh/MocA_oxidrdct_glycsds"/>
</dbReference>
<dbReference type="Gene3D" id="3.30.360.10">
    <property type="entry name" value="Dihydrodipicolinate Reductase, domain 2"/>
    <property type="match status" value="1"/>
</dbReference>
<evidence type="ECO:0000259" key="2">
    <source>
        <dbReference type="Pfam" id="PF01408"/>
    </source>
</evidence>
<dbReference type="GO" id="GO:0016491">
    <property type="term" value="F:oxidoreductase activity"/>
    <property type="evidence" value="ECO:0007669"/>
    <property type="project" value="UniProtKB-KW"/>
</dbReference>
<protein>
    <submittedName>
        <fullName evidence="4">Gfo/Idh/MocA family oxidoreductase</fullName>
    </submittedName>
</protein>
<feature type="domain" description="Gfo/Idh/MocA-like oxidoreductase N-terminal" evidence="2">
    <location>
        <begin position="5"/>
        <end position="115"/>
    </location>
</feature>
<accession>A0A432PLX5</accession>
<evidence type="ECO:0000259" key="3">
    <source>
        <dbReference type="Pfam" id="PF22725"/>
    </source>
</evidence>
<feature type="domain" description="GFO/IDH/MocA-like oxidoreductase" evidence="3">
    <location>
        <begin position="129"/>
        <end position="263"/>
    </location>
</feature>
<dbReference type="Pfam" id="PF22725">
    <property type="entry name" value="GFO_IDH_MocA_C3"/>
    <property type="match status" value="1"/>
</dbReference>
<dbReference type="PANTHER" id="PTHR43818:SF11">
    <property type="entry name" value="BCDNA.GH03377"/>
    <property type="match status" value="1"/>
</dbReference>
<dbReference type="GO" id="GO:0000166">
    <property type="term" value="F:nucleotide binding"/>
    <property type="evidence" value="ECO:0007669"/>
    <property type="project" value="InterPro"/>
</dbReference>
<evidence type="ECO:0000256" key="1">
    <source>
        <dbReference type="ARBA" id="ARBA00023002"/>
    </source>
</evidence>
<evidence type="ECO:0000313" key="5">
    <source>
        <dbReference type="Proteomes" id="UP000278823"/>
    </source>
</evidence>